<dbReference type="OrthoDB" id="1707197at2"/>
<dbReference type="GO" id="GO:0004803">
    <property type="term" value="F:transposase activity"/>
    <property type="evidence" value="ECO:0007669"/>
    <property type="project" value="InterPro"/>
</dbReference>
<evidence type="ECO:0000313" key="3">
    <source>
        <dbReference type="Proteomes" id="UP000293568"/>
    </source>
</evidence>
<organism evidence="2 3">
    <name type="scientific">Paenibacillus protaetiae</name>
    <dbReference type="NCBI Taxonomy" id="2509456"/>
    <lineage>
        <taxon>Bacteria</taxon>
        <taxon>Bacillati</taxon>
        <taxon>Bacillota</taxon>
        <taxon>Bacilli</taxon>
        <taxon>Bacillales</taxon>
        <taxon>Paenibacillaceae</taxon>
        <taxon>Paenibacillus</taxon>
    </lineage>
</organism>
<reference evidence="2 3" key="1">
    <citation type="submission" date="2019-01" db="EMBL/GenBank/DDBJ databases">
        <title>Genome sequencing of strain FW100M-2.</title>
        <authorList>
            <person name="Heo J."/>
            <person name="Kim S.-J."/>
            <person name="Kim J.-S."/>
            <person name="Hong S.-B."/>
            <person name="Kwon S.-W."/>
        </authorList>
    </citation>
    <scope>NUCLEOTIDE SEQUENCE [LARGE SCALE GENOMIC DNA]</scope>
    <source>
        <strain evidence="2 3">FW100M-2</strain>
    </source>
</reference>
<dbReference type="SUPFAM" id="SSF46689">
    <property type="entry name" value="Homeodomain-like"/>
    <property type="match status" value="1"/>
</dbReference>
<protein>
    <submittedName>
        <fullName evidence="2">Transposase</fullName>
    </submittedName>
</protein>
<evidence type="ECO:0000313" key="1">
    <source>
        <dbReference type="EMBL" id="QAY65381.1"/>
    </source>
</evidence>
<name>A0A4P6EWY8_9BACL</name>
<dbReference type="KEGG" id="pprt:ET464_02275"/>
<dbReference type="InterPro" id="IPR002514">
    <property type="entry name" value="Transposase_8"/>
</dbReference>
<sequence>MQRRRFTIEFKQQVIHEAKEVGNAAQVARRHNINPKILYRWMEQAEHTDWKATNSSAKAVSAYVPSPQEFRTLEGENKQLKELLGEKDLEIAVLRDLLKKQNPAYRTRLK</sequence>
<dbReference type="GO" id="GO:0006313">
    <property type="term" value="P:DNA transposition"/>
    <property type="evidence" value="ECO:0007669"/>
    <property type="project" value="InterPro"/>
</dbReference>
<dbReference type="EMBL" id="CP035492">
    <property type="protein sequence ID" value="QAY67532.1"/>
    <property type="molecule type" value="Genomic_DNA"/>
</dbReference>
<evidence type="ECO:0000313" key="2">
    <source>
        <dbReference type="EMBL" id="QAY67532.1"/>
    </source>
</evidence>
<dbReference type="Gene3D" id="1.10.10.60">
    <property type="entry name" value="Homeodomain-like"/>
    <property type="match status" value="1"/>
</dbReference>
<dbReference type="GO" id="GO:0003677">
    <property type="term" value="F:DNA binding"/>
    <property type="evidence" value="ECO:0007669"/>
    <property type="project" value="InterPro"/>
</dbReference>
<dbReference type="AlphaFoldDB" id="A0A4P6EWY8"/>
<gene>
    <name evidence="1" type="ORF">ET464_02275</name>
    <name evidence="2" type="ORF">ET464_15190</name>
</gene>
<dbReference type="EMBL" id="CP035492">
    <property type="protein sequence ID" value="QAY65381.1"/>
    <property type="molecule type" value="Genomic_DNA"/>
</dbReference>
<accession>A0A4P6EWY8</accession>
<dbReference type="KEGG" id="pprt:ET464_15190"/>
<dbReference type="RefSeq" id="WP_129437896.1">
    <property type="nucleotide sequence ID" value="NZ_CP035492.1"/>
</dbReference>
<keyword evidence="3" id="KW-1185">Reference proteome</keyword>
<dbReference type="Pfam" id="PF01527">
    <property type="entry name" value="HTH_Tnp_1"/>
    <property type="match status" value="1"/>
</dbReference>
<dbReference type="Proteomes" id="UP000293568">
    <property type="component" value="Chromosome"/>
</dbReference>
<dbReference type="InterPro" id="IPR009057">
    <property type="entry name" value="Homeodomain-like_sf"/>
</dbReference>
<proteinExistence type="predicted"/>